<protein>
    <submittedName>
        <fullName evidence="1">Uncharacterized protein</fullName>
    </submittedName>
</protein>
<dbReference type="KEGG" id="aup:AsAng_0035310"/>
<organism evidence="1 2">
    <name type="scientific">Aureispira anguillae</name>
    <dbReference type="NCBI Taxonomy" id="2864201"/>
    <lineage>
        <taxon>Bacteria</taxon>
        <taxon>Pseudomonadati</taxon>
        <taxon>Bacteroidota</taxon>
        <taxon>Saprospiria</taxon>
        <taxon>Saprospirales</taxon>
        <taxon>Saprospiraceae</taxon>
        <taxon>Aureispira</taxon>
    </lineage>
</organism>
<accession>A0A916DV53</accession>
<gene>
    <name evidence="1" type="ORF">AsAng_0035310</name>
</gene>
<evidence type="ECO:0000313" key="1">
    <source>
        <dbReference type="EMBL" id="BDS12806.1"/>
    </source>
</evidence>
<reference evidence="1" key="1">
    <citation type="submission" date="2022-09" db="EMBL/GenBank/DDBJ databases">
        <title>Aureispira anguillicida sp. nov., isolated from Leptocephalus of Japanese eel Anguilla japonica.</title>
        <authorList>
            <person name="Yuasa K."/>
            <person name="Mekata T."/>
            <person name="Ikunari K."/>
        </authorList>
    </citation>
    <scope>NUCLEOTIDE SEQUENCE</scope>
    <source>
        <strain evidence="1">EL160426</strain>
    </source>
</reference>
<evidence type="ECO:0000313" key="2">
    <source>
        <dbReference type="Proteomes" id="UP001060919"/>
    </source>
</evidence>
<sequence>MEMVKTLISGTFFDTNYDQLIAIFKKVLKNEEKIRLKHRVVGEEINYEDDLHEIYIFSLNNHKSPKIDDYNINSEYKDNVKNATIFLEELASVFQAENIKYEFEYNEVIGGVEGEEYELQHPDL</sequence>
<dbReference type="Proteomes" id="UP001060919">
    <property type="component" value="Chromosome"/>
</dbReference>
<dbReference type="EMBL" id="AP026867">
    <property type="protein sequence ID" value="BDS12806.1"/>
    <property type="molecule type" value="Genomic_DNA"/>
</dbReference>
<name>A0A916DV53_9BACT</name>
<dbReference type="RefSeq" id="WP_264788157.1">
    <property type="nucleotide sequence ID" value="NZ_AP026867.1"/>
</dbReference>
<keyword evidence="2" id="KW-1185">Reference proteome</keyword>
<proteinExistence type="predicted"/>
<dbReference type="AlphaFoldDB" id="A0A916DV53"/>